<dbReference type="GO" id="GO:0009073">
    <property type="term" value="P:aromatic amino acid family biosynthetic process"/>
    <property type="evidence" value="ECO:0007669"/>
    <property type="project" value="UniProtKB-KW"/>
</dbReference>
<evidence type="ECO:0000256" key="8">
    <source>
        <dbReference type="HAMAP-Rule" id="MF_00222"/>
    </source>
</evidence>
<sequence>MKDRYAVIGNPIAHSRSPAIHARFAEATGQDIVYERLLAPVDGFAQVALRFRDEGGRGLNVTLPFKLDAFALAGLRSARAQAAGAVNLLAFDGDRIYGDNTDGAGLVRDIEVRLALPLAGRSVMLLGAGGAARGVIRPLLDAGASRVAIANRGAGRARELAADVDDARVVGGGFDEIDAMLGQGGAVDLLVNATSTGLGGEALPVPGARFAEARLAYDMVYAARPTAFMAQASAAGCPRVSDGLGMLVEQAAESFLVWRGTRPDTEPVYRALRAELAAEAAR</sequence>
<feature type="domain" description="SDH C-terminal" evidence="11">
    <location>
        <begin position="243"/>
        <end position="273"/>
    </location>
</feature>
<keyword evidence="6 8" id="KW-0057">Aromatic amino acid biosynthesis</keyword>
<dbReference type="AlphaFoldDB" id="A0A5C8P5S8"/>
<keyword evidence="5 8" id="KW-0560">Oxidoreductase</keyword>
<dbReference type="PANTHER" id="PTHR21089:SF1">
    <property type="entry name" value="BIFUNCTIONAL 3-DEHYDROQUINATE DEHYDRATASE_SHIKIMATE DEHYDROGENASE, CHLOROPLASTIC"/>
    <property type="match status" value="1"/>
</dbReference>
<dbReference type="Proteomes" id="UP000321548">
    <property type="component" value="Unassembled WGS sequence"/>
</dbReference>
<dbReference type="CDD" id="cd01065">
    <property type="entry name" value="NAD_bind_Shikimate_DH"/>
    <property type="match status" value="1"/>
</dbReference>
<comment type="function">
    <text evidence="8">Involved in the biosynthesis of the chorismate, which leads to the biosynthesis of aromatic amino acids. Catalyzes the reversible NADPH linked reduction of 3-dehydroshikimate (DHSA) to yield shikimate (SA).</text>
</comment>
<evidence type="ECO:0000256" key="2">
    <source>
        <dbReference type="ARBA" id="ARBA00012962"/>
    </source>
</evidence>
<evidence type="ECO:0000313" key="13">
    <source>
        <dbReference type="Proteomes" id="UP000321548"/>
    </source>
</evidence>
<comment type="caution">
    <text evidence="12">The sequence shown here is derived from an EMBL/GenBank/DDBJ whole genome shotgun (WGS) entry which is preliminary data.</text>
</comment>
<dbReference type="Gene3D" id="3.40.50.720">
    <property type="entry name" value="NAD(P)-binding Rossmann-like Domain"/>
    <property type="match status" value="1"/>
</dbReference>
<dbReference type="InterPro" id="IPR046346">
    <property type="entry name" value="Aminoacid_DH-like_N_sf"/>
</dbReference>
<dbReference type="GO" id="GO:0050661">
    <property type="term" value="F:NADP binding"/>
    <property type="evidence" value="ECO:0007669"/>
    <property type="project" value="InterPro"/>
</dbReference>
<dbReference type="GO" id="GO:0009423">
    <property type="term" value="P:chorismate biosynthetic process"/>
    <property type="evidence" value="ECO:0007669"/>
    <property type="project" value="UniProtKB-UniRule"/>
</dbReference>
<dbReference type="EMBL" id="VDUY01000001">
    <property type="protein sequence ID" value="TXL68779.1"/>
    <property type="molecule type" value="Genomic_DNA"/>
</dbReference>
<keyword evidence="13" id="KW-1185">Reference proteome</keyword>
<evidence type="ECO:0000256" key="4">
    <source>
        <dbReference type="ARBA" id="ARBA00022857"/>
    </source>
</evidence>
<feature type="binding site" evidence="8">
    <location>
        <position position="62"/>
    </location>
    <ligand>
        <name>shikimate</name>
        <dbReference type="ChEBI" id="CHEBI:36208"/>
    </ligand>
</feature>
<dbReference type="FunFam" id="3.40.50.10860:FF:000006">
    <property type="entry name" value="Shikimate dehydrogenase (NADP(+))"/>
    <property type="match status" value="1"/>
</dbReference>
<feature type="binding site" evidence="8">
    <location>
        <position position="87"/>
    </location>
    <ligand>
        <name>shikimate</name>
        <dbReference type="ChEBI" id="CHEBI:36208"/>
    </ligand>
</feature>
<dbReference type="Pfam" id="PF18317">
    <property type="entry name" value="SDH_C"/>
    <property type="match status" value="1"/>
</dbReference>
<dbReference type="InterPro" id="IPR022893">
    <property type="entry name" value="Shikimate_DH_fam"/>
</dbReference>
<feature type="binding site" evidence="8">
    <location>
        <position position="219"/>
    </location>
    <ligand>
        <name>NADP(+)</name>
        <dbReference type="ChEBI" id="CHEBI:58349"/>
    </ligand>
</feature>
<dbReference type="GO" id="GO:0005829">
    <property type="term" value="C:cytosol"/>
    <property type="evidence" value="ECO:0007669"/>
    <property type="project" value="TreeGrafter"/>
</dbReference>
<comment type="pathway">
    <text evidence="1 8">Metabolic intermediate biosynthesis; chorismate biosynthesis; chorismate from D-erythrose 4-phosphate and phosphoenolpyruvate: step 4/7.</text>
</comment>
<evidence type="ECO:0000259" key="11">
    <source>
        <dbReference type="Pfam" id="PF18317"/>
    </source>
</evidence>
<dbReference type="InterPro" id="IPR041121">
    <property type="entry name" value="SDH_C"/>
</dbReference>
<evidence type="ECO:0000256" key="5">
    <source>
        <dbReference type="ARBA" id="ARBA00023002"/>
    </source>
</evidence>
<keyword evidence="3 8" id="KW-0028">Amino-acid biosynthesis</keyword>
<protein>
    <recommendedName>
        <fullName evidence="2 8">Shikimate dehydrogenase (NADP(+))</fullName>
        <shortName evidence="8">SDH</shortName>
        <ecNumber evidence="2 8">1.1.1.25</ecNumber>
    </recommendedName>
</protein>
<proteinExistence type="inferred from homology"/>
<dbReference type="InterPro" id="IPR006151">
    <property type="entry name" value="Shikm_DH/Glu-tRNA_Rdtase"/>
</dbReference>
<feature type="binding site" evidence="8">
    <location>
        <position position="102"/>
    </location>
    <ligand>
        <name>shikimate</name>
        <dbReference type="ChEBI" id="CHEBI:36208"/>
    </ligand>
</feature>
<comment type="subunit">
    <text evidence="8">Homodimer.</text>
</comment>
<dbReference type="NCBIfam" id="TIGR00507">
    <property type="entry name" value="aroE"/>
    <property type="match status" value="1"/>
</dbReference>
<feature type="binding site" evidence="8">
    <location>
        <position position="250"/>
    </location>
    <ligand>
        <name>shikimate</name>
        <dbReference type="ChEBI" id="CHEBI:36208"/>
    </ligand>
</feature>
<evidence type="ECO:0000256" key="1">
    <source>
        <dbReference type="ARBA" id="ARBA00004871"/>
    </source>
</evidence>
<feature type="binding site" evidence="8">
    <location>
        <begin position="15"/>
        <end position="17"/>
    </location>
    <ligand>
        <name>shikimate</name>
        <dbReference type="ChEBI" id="CHEBI:36208"/>
    </ligand>
</feature>
<evidence type="ECO:0000259" key="9">
    <source>
        <dbReference type="Pfam" id="PF01488"/>
    </source>
</evidence>
<reference evidence="12 13" key="1">
    <citation type="submission" date="2019-06" db="EMBL/GenBank/DDBJ databases">
        <title>Quisquiliibacterium sp. nov., isolated from a maize field.</title>
        <authorList>
            <person name="Lin S.-Y."/>
            <person name="Tsai C.-F."/>
            <person name="Young C.-C."/>
        </authorList>
    </citation>
    <scope>NUCLEOTIDE SEQUENCE [LARGE SCALE GENOMIC DNA]</scope>
    <source>
        <strain evidence="12 13">CC-CFT501</strain>
    </source>
</reference>
<feature type="active site" description="Proton acceptor" evidence="8">
    <location>
        <position position="66"/>
    </location>
</feature>
<dbReference type="EC" id="1.1.1.25" evidence="2 8"/>
<dbReference type="UniPathway" id="UPA00053">
    <property type="reaction ID" value="UER00087"/>
</dbReference>
<dbReference type="Pfam" id="PF08501">
    <property type="entry name" value="Shikimate_dh_N"/>
    <property type="match status" value="1"/>
</dbReference>
<organism evidence="12 13">
    <name type="scientific">Zeimonas arvi</name>
    <dbReference type="NCBI Taxonomy" id="2498847"/>
    <lineage>
        <taxon>Bacteria</taxon>
        <taxon>Pseudomonadati</taxon>
        <taxon>Pseudomonadota</taxon>
        <taxon>Betaproteobacteria</taxon>
        <taxon>Burkholderiales</taxon>
        <taxon>Burkholderiaceae</taxon>
        <taxon>Zeimonas</taxon>
    </lineage>
</organism>
<dbReference type="OrthoDB" id="9776868at2"/>
<comment type="catalytic activity">
    <reaction evidence="7 8">
        <text>shikimate + NADP(+) = 3-dehydroshikimate + NADPH + H(+)</text>
        <dbReference type="Rhea" id="RHEA:17737"/>
        <dbReference type="ChEBI" id="CHEBI:15378"/>
        <dbReference type="ChEBI" id="CHEBI:16630"/>
        <dbReference type="ChEBI" id="CHEBI:36208"/>
        <dbReference type="ChEBI" id="CHEBI:57783"/>
        <dbReference type="ChEBI" id="CHEBI:58349"/>
        <dbReference type="EC" id="1.1.1.25"/>
    </reaction>
</comment>
<dbReference type="GO" id="GO:0004764">
    <property type="term" value="F:shikimate 3-dehydrogenase (NADP+) activity"/>
    <property type="evidence" value="ECO:0007669"/>
    <property type="project" value="UniProtKB-UniRule"/>
</dbReference>
<feature type="domain" description="Quinate/shikimate 5-dehydrogenase/glutamyl-tRNA reductase" evidence="9">
    <location>
        <begin position="118"/>
        <end position="195"/>
    </location>
</feature>
<evidence type="ECO:0000256" key="3">
    <source>
        <dbReference type="ARBA" id="ARBA00022605"/>
    </source>
</evidence>
<feature type="domain" description="Shikimate dehydrogenase substrate binding N-terminal" evidence="10">
    <location>
        <begin position="7"/>
        <end position="88"/>
    </location>
</feature>
<feature type="binding site" evidence="8">
    <location>
        <position position="221"/>
    </location>
    <ligand>
        <name>shikimate</name>
        <dbReference type="ChEBI" id="CHEBI:36208"/>
    </ligand>
</feature>
<comment type="similarity">
    <text evidence="8">Belongs to the shikimate dehydrogenase family.</text>
</comment>
<dbReference type="HAMAP" id="MF_00222">
    <property type="entry name" value="Shikimate_DH_AroE"/>
    <property type="match status" value="1"/>
</dbReference>
<evidence type="ECO:0000256" key="6">
    <source>
        <dbReference type="ARBA" id="ARBA00023141"/>
    </source>
</evidence>
<dbReference type="SUPFAM" id="SSF51735">
    <property type="entry name" value="NAD(P)-binding Rossmann-fold domains"/>
    <property type="match status" value="1"/>
</dbReference>
<comment type="caution">
    <text evidence="8">Lacks conserved residue(s) required for the propagation of feature annotation.</text>
</comment>
<gene>
    <name evidence="8 12" type="primary">aroE</name>
    <name evidence="12" type="ORF">FHP08_03620</name>
</gene>
<evidence type="ECO:0000256" key="7">
    <source>
        <dbReference type="ARBA" id="ARBA00049442"/>
    </source>
</evidence>
<evidence type="ECO:0000259" key="10">
    <source>
        <dbReference type="Pfam" id="PF08501"/>
    </source>
</evidence>
<dbReference type="InterPro" id="IPR013708">
    <property type="entry name" value="Shikimate_DH-bd_N"/>
</dbReference>
<dbReference type="InterPro" id="IPR036291">
    <property type="entry name" value="NAD(P)-bd_dom_sf"/>
</dbReference>
<dbReference type="SUPFAM" id="SSF53223">
    <property type="entry name" value="Aminoacid dehydrogenase-like, N-terminal domain"/>
    <property type="match status" value="1"/>
</dbReference>
<keyword evidence="4 8" id="KW-0521">NADP</keyword>
<dbReference type="GO" id="GO:0019632">
    <property type="term" value="P:shikimate metabolic process"/>
    <property type="evidence" value="ECO:0007669"/>
    <property type="project" value="InterPro"/>
</dbReference>
<dbReference type="Pfam" id="PF01488">
    <property type="entry name" value="Shikimate_DH"/>
    <property type="match status" value="1"/>
</dbReference>
<feature type="binding site" evidence="8">
    <location>
        <begin position="127"/>
        <end position="131"/>
    </location>
    <ligand>
        <name>NADP(+)</name>
        <dbReference type="ChEBI" id="CHEBI:58349"/>
    </ligand>
</feature>
<dbReference type="PANTHER" id="PTHR21089">
    <property type="entry name" value="SHIKIMATE DEHYDROGENASE"/>
    <property type="match status" value="1"/>
</dbReference>
<dbReference type="RefSeq" id="WP_147702915.1">
    <property type="nucleotide sequence ID" value="NZ_VDUY01000001.1"/>
</dbReference>
<feature type="binding site" evidence="8">
    <location>
        <position position="243"/>
    </location>
    <ligand>
        <name>NADP(+)</name>
        <dbReference type="ChEBI" id="CHEBI:58349"/>
    </ligand>
</feature>
<dbReference type="GO" id="GO:0008652">
    <property type="term" value="P:amino acid biosynthetic process"/>
    <property type="evidence" value="ECO:0007669"/>
    <property type="project" value="UniProtKB-KW"/>
</dbReference>
<accession>A0A5C8P5S8</accession>
<name>A0A5C8P5S8_9BURK</name>
<dbReference type="Gene3D" id="3.40.50.10860">
    <property type="entry name" value="Leucine Dehydrogenase, chain A, domain 1"/>
    <property type="match status" value="1"/>
</dbReference>
<evidence type="ECO:0000313" key="12">
    <source>
        <dbReference type="EMBL" id="TXL68779.1"/>
    </source>
</evidence>
<dbReference type="InterPro" id="IPR011342">
    <property type="entry name" value="Shikimate_DH"/>
</dbReference>
<dbReference type="NCBIfam" id="NF001310">
    <property type="entry name" value="PRK00258.1-2"/>
    <property type="match status" value="1"/>
</dbReference>